<dbReference type="SUPFAM" id="SSF53659">
    <property type="entry name" value="Isocitrate/Isopropylmalate dehydrogenase-like"/>
    <property type="match status" value="1"/>
</dbReference>
<organism evidence="1 2">
    <name type="scientific">Geoglobus acetivorans</name>
    <dbReference type="NCBI Taxonomy" id="565033"/>
    <lineage>
        <taxon>Archaea</taxon>
        <taxon>Methanobacteriati</taxon>
        <taxon>Methanobacteriota</taxon>
        <taxon>Archaeoglobi</taxon>
        <taxon>Archaeoglobales</taxon>
        <taxon>Archaeoglobaceae</taxon>
        <taxon>Geoglobus</taxon>
    </lineage>
</organism>
<dbReference type="EMBL" id="CP009552">
    <property type="protein sequence ID" value="AIY90075.1"/>
    <property type="molecule type" value="Genomic_DNA"/>
</dbReference>
<gene>
    <name evidence="1" type="ORF">GACE_1031</name>
</gene>
<dbReference type="STRING" id="565033.GACE_1031"/>
<evidence type="ECO:0000313" key="1">
    <source>
        <dbReference type="EMBL" id="AIY90075.1"/>
    </source>
</evidence>
<dbReference type="eggNOG" id="arCOG00854">
    <property type="taxonomic scope" value="Archaea"/>
</dbReference>
<evidence type="ECO:0000313" key="2">
    <source>
        <dbReference type="Proteomes" id="UP000030624"/>
    </source>
</evidence>
<dbReference type="AlphaFoldDB" id="A0A0A7GDC5"/>
<name>A0A0A7GDC5_GEOAI</name>
<dbReference type="RefSeq" id="WP_052400227.1">
    <property type="nucleotide sequence ID" value="NZ_CP009552.1"/>
</dbReference>
<dbReference type="Proteomes" id="UP000030624">
    <property type="component" value="Chromosome"/>
</dbReference>
<dbReference type="HOGENOM" id="CLU_086562_0_0_2"/>
<protein>
    <submittedName>
        <fullName evidence="1">Phosphotransacetylase</fullName>
    </submittedName>
</protein>
<accession>A0A0A7GDC5</accession>
<dbReference type="GeneID" id="24797618"/>
<dbReference type="KEGG" id="gac:GACE_1031"/>
<proteinExistence type="predicted"/>
<reference evidence="1 2" key="1">
    <citation type="journal article" date="2015" name="Appl. Environ. Microbiol.">
        <title>The Geoglobus acetivorans genome: Fe(III) reduction, acetate utilization, autotrophic growth, and degradation of aromatic compounds in a hyperthermophilic archaeon.</title>
        <authorList>
            <person name="Mardanov A.V."/>
            <person name="Slododkina G.B."/>
            <person name="Slobodkin A.I."/>
            <person name="Beletsky A.V."/>
            <person name="Gavrilov S.N."/>
            <person name="Kublanov I.V."/>
            <person name="Bonch-Osmolovskaya E.A."/>
            <person name="Skryabin K.G."/>
            <person name="Ravin N.V."/>
        </authorList>
    </citation>
    <scope>NUCLEOTIDE SEQUENCE [LARGE SCALE GENOMIC DNA]</scope>
    <source>
        <strain evidence="1 2">SBH6</strain>
    </source>
</reference>
<sequence length="247" mass="27219">MIYLHPLIRERLDRRKRVAIGLYRFDSTSEERVLNAVDLASEFADVVVVDEGEETERKLIELLEKGRVYSAVRGTARASSLLRLLRKSFSPMRVAVLEDADGYLFLLSPVGVDEGESVREKVMLAGFSRELAEKLGLNAGVAVLAGGRYGDLGRSERVDRTLAEAELVAKLVGGRNYEIKLEEAVREGVVIAPDGISGNLIFRSLCYLGSGREYGAVYFNIPYRLVDTSRSQTSEGFARAIALASVI</sequence>